<proteinExistence type="predicted"/>
<keyword evidence="1" id="KW-0812">Transmembrane</keyword>
<dbReference type="InterPro" id="IPR029058">
    <property type="entry name" value="AB_hydrolase_fold"/>
</dbReference>
<dbReference type="EMBL" id="MDYQ01000007">
    <property type="protein sequence ID" value="PRP88893.1"/>
    <property type="molecule type" value="Genomic_DNA"/>
</dbReference>
<dbReference type="InterPro" id="IPR027417">
    <property type="entry name" value="P-loop_NTPase"/>
</dbReference>
<dbReference type="Gene3D" id="3.40.50.1820">
    <property type="entry name" value="alpha/beta hydrolase"/>
    <property type="match status" value="1"/>
</dbReference>
<keyword evidence="1" id="KW-1133">Transmembrane helix</keyword>
<dbReference type="InParanoid" id="A0A2P6NY54"/>
<protein>
    <submittedName>
        <fullName evidence="2">Uncharacterized protein</fullName>
    </submittedName>
</protein>
<dbReference type="OrthoDB" id="10573176at2759"/>
<evidence type="ECO:0000313" key="3">
    <source>
        <dbReference type="Proteomes" id="UP000241769"/>
    </source>
</evidence>
<name>A0A2P6NY54_9EUKA</name>
<keyword evidence="1" id="KW-0472">Membrane</keyword>
<evidence type="ECO:0000256" key="1">
    <source>
        <dbReference type="SAM" id="Phobius"/>
    </source>
</evidence>
<dbReference type="Gene3D" id="3.40.50.300">
    <property type="entry name" value="P-loop containing nucleotide triphosphate hydrolases"/>
    <property type="match status" value="1"/>
</dbReference>
<comment type="caution">
    <text evidence="2">The sequence shown here is derived from an EMBL/GenBank/DDBJ whole genome shotgun (WGS) entry which is preliminary data.</text>
</comment>
<gene>
    <name evidence="2" type="ORF">PROFUN_00361</name>
</gene>
<keyword evidence="3" id="KW-1185">Reference proteome</keyword>
<accession>A0A2P6NY54</accession>
<sequence length="831" mass="93145">MHLLCPWRFCRNANMLDKIKRYNAKGAELLLCIFFLGAFPLVIFLLYRPARKHQPDAALFLPYARLAEISYKDLRTPITGKGYEFEHVGDLLNRRVQIWRKVLFSKSPGSPKYVVVIRGTSTIQDLFQDLHLVVGATGFHTNDLIRTVEQIDRQLSNQDYVADLSKEKITFVGHSLGGSIAESLLICRHFKGIKGCTAISFDSPGQPDHFHSTYQTAECVEGSYTLNSTPNLVNMMFKSRARYFYVCGSGQDFAIQQVVATVVACVGQPVLSLARTFMGHNVAAHGMVNIREHVERGEIALHDQASWILLSSQCLGGISRAASLVSPPFRHLYNRVWKGTTLPLAPTIPEAASVAIRTAVVPPSPSLDNAPRTTSDLPEGFENIQLFQQYHVTERDWQRLQEWWRSTDVIIPFFGASGSGKSTTLNRLCLEAGGVGNIPTGGGVNNSTSPVLIPFFDDCEGRVFLLDWPGFGAERLVRNEAFIRGLRKTMEMLYDKIVCAVYIASELPLDCITDVYKILVRMELKVLPVLNAKNCRTPGDLEARLRNWRSVVNDMTAYIAEGNDDPTGATWKSFRDLFGQHVNLNRQSNVAAAQLRGREKKSVPLINFTCVNNLTRFVNTDVGDFRTQVHTLDVDGHVAVKSAHIISQHNDPLRGGRSVAITTRPRYPRNLSITHHNDVIMQIAWLEHRANTRPTTRGGRRFDPCIEHILLLSVLNLLRSIRWLACASCSTLYLPFYIKRESYNQSPLSNSSSADIREKAQCRLPRGIVVYAYHFLTIAPQREGRVRCLSSKRYDSGEIRTLAPEGNRLAVCRLNHSATLSSCLTAHVRLA</sequence>
<dbReference type="AlphaFoldDB" id="A0A2P6NY54"/>
<organism evidence="2 3">
    <name type="scientific">Planoprotostelium fungivorum</name>
    <dbReference type="NCBI Taxonomy" id="1890364"/>
    <lineage>
        <taxon>Eukaryota</taxon>
        <taxon>Amoebozoa</taxon>
        <taxon>Evosea</taxon>
        <taxon>Variosea</taxon>
        <taxon>Cavosteliida</taxon>
        <taxon>Cavosteliaceae</taxon>
        <taxon>Planoprotostelium</taxon>
    </lineage>
</organism>
<dbReference type="SUPFAM" id="SSF53474">
    <property type="entry name" value="alpha/beta-Hydrolases"/>
    <property type="match status" value="1"/>
</dbReference>
<dbReference type="CDD" id="cd00882">
    <property type="entry name" value="Ras_like_GTPase"/>
    <property type="match status" value="1"/>
</dbReference>
<reference evidence="2 3" key="1">
    <citation type="journal article" date="2018" name="Genome Biol. Evol.">
        <title>Multiple Roots of Fruiting Body Formation in Amoebozoa.</title>
        <authorList>
            <person name="Hillmann F."/>
            <person name="Forbes G."/>
            <person name="Novohradska S."/>
            <person name="Ferling I."/>
            <person name="Riege K."/>
            <person name="Groth M."/>
            <person name="Westermann M."/>
            <person name="Marz M."/>
            <person name="Spaller T."/>
            <person name="Winckler T."/>
            <person name="Schaap P."/>
            <person name="Glockner G."/>
        </authorList>
    </citation>
    <scope>NUCLEOTIDE SEQUENCE [LARGE SCALE GENOMIC DNA]</scope>
    <source>
        <strain evidence="2 3">Jena</strain>
    </source>
</reference>
<dbReference type="Proteomes" id="UP000241769">
    <property type="component" value="Unassembled WGS sequence"/>
</dbReference>
<feature type="transmembrane region" description="Helical" evidence="1">
    <location>
        <begin position="29"/>
        <end position="47"/>
    </location>
</feature>
<evidence type="ECO:0000313" key="2">
    <source>
        <dbReference type="EMBL" id="PRP88893.1"/>
    </source>
</evidence>
<dbReference type="SUPFAM" id="SSF52540">
    <property type="entry name" value="P-loop containing nucleoside triphosphate hydrolases"/>
    <property type="match status" value="1"/>
</dbReference>